<dbReference type="InterPro" id="IPR022385">
    <property type="entry name" value="Rhs_assc_core"/>
</dbReference>
<dbReference type="InterPro" id="IPR050708">
    <property type="entry name" value="T6SS_VgrG/RHS"/>
</dbReference>
<proteinExistence type="predicted"/>
<gene>
    <name evidence="1" type="ORF">HX001_05790</name>
</gene>
<evidence type="ECO:0000313" key="2">
    <source>
        <dbReference type="Proteomes" id="UP001170959"/>
    </source>
</evidence>
<dbReference type="EMBL" id="JACAGJ010000002">
    <property type="protein sequence ID" value="MDM1072007.1"/>
    <property type="molecule type" value="Genomic_DNA"/>
</dbReference>
<protein>
    <recommendedName>
        <fullName evidence="3">RHS repeat-associated core domain-containing protein</fullName>
    </recommendedName>
</protein>
<accession>A0AAJ1V7C8</accession>
<dbReference type="PANTHER" id="PTHR32305:SF17">
    <property type="entry name" value="TRNA NUCLEASE WAPA"/>
    <property type="match status" value="1"/>
</dbReference>
<dbReference type="NCBIfam" id="TIGR03696">
    <property type="entry name" value="Rhs_assc_core"/>
    <property type="match status" value="1"/>
</dbReference>
<organism evidence="1 2">
    <name type="scientific">Empedobacter brevis</name>
    <dbReference type="NCBI Taxonomy" id="247"/>
    <lineage>
        <taxon>Bacteria</taxon>
        <taxon>Pseudomonadati</taxon>
        <taxon>Bacteroidota</taxon>
        <taxon>Flavobacteriia</taxon>
        <taxon>Flavobacteriales</taxon>
        <taxon>Weeksellaceae</taxon>
        <taxon>Empedobacter</taxon>
    </lineage>
</organism>
<comment type="caution">
    <text evidence="1">The sequence shown here is derived from an EMBL/GenBank/DDBJ whole genome shotgun (WGS) entry which is preliminary data.</text>
</comment>
<sequence>MLAISDTNGNKVEQRYFDAWGNLTHLKIGNSAVLTDQNLIKQTQLLLDRGYTSHEHFNELGIIHMNGRLYDPILRRFLNADENIQDPYNTQNYNKYSYVFNNPLMYNDPDGEFVWWVPLAIAAVSQVSQAYYSNQPIAAGSFIKGVAISYASAAVSYGIGEIFSAGEVASALGKFTEVARHISHGVSGGLMSTIQGDNFGSGFMRGVFGSVGGSLSQSLVGNSFTGNLISGAILGGTSSELFGGNFWVGAFNGISSSVFNHFEHAPDNGYEPDGKGGFKKVNDLGGDTVDVIYIDGEAVGWTFVQSERSTNELDRGIRTYGYKKTSGGALIDPSGEIFVTFAGGELAVLGVRYLVGKAISKLPQILASSVTRYQSSLNMTAVKYGKIIGWGERQTPEAVKQTISVTENLTKSTVKKFRKQGLNYKWVESQLNKYNKAIEKGGIKLNNKQLPARKKLMEKILELW</sequence>
<dbReference type="RefSeq" id="WP_159156852.1">
    <property type="nucleotide sequence ID" value="NZ_CP013210.1"/>
</dbReference>
<name>A0AAJ1V7C8_9FLAO</name>
<dbReference type="Proteomes" id="UP001170959">
    <property type="component" value="Unassembled WGS sequence"/>
</dbReference>
<evidence type="ECO:0008006" key="3">
    <source>
        <dbReference type="Google" id="ProtNLM"/>
    </source>
</evidence>
<dbReference type="Gene3D" id="2.180.10.10">
    <property type="entry name" value="RHS repeat-associated core"/>
    <property type="match status" value="1"/>
</dbReference>
<reference evidence="1" key="1">
    <citation type="submission" date="2020-06" db="EMBL/GenBank/DDBJ databases">
        <authorList>
            <person name="Dong N."/>
        </authorList>
    </citation>
    <scope>NUCLEOTIDE SEQUENCE</scope>
    <source>
        <strain evidence="1">R655-4</strain>
    </source>
</reference>
<evidence type="ECO:0000313" key="1">
    <source>
        <dbReference type="EMBL" id="MDM1072007.1"/>
    </source>
</evidence>
<reference evidence="1" key="2">
    <citation type="journal article" date="2022" name="Sci. Total Environ.">
        <title>Prevalence, transmission, and molecular epidemiology of tet(X)-positive bacteria among humans, animals, and environmental niches in China: An epidemiological, and genomic-based study.</title>
        <authorList>
            <person name="Dong N."/>
            <person name="Zeng Y."/>
            <person name="Cai C."/>
            <person name="Sun C."/>
            <person name="Lu J."/>
            <person name="Liu C."/>
            <person name="Zhou H."/>
            <person name="Sun Q."/>
            <person name="Shu L."/>
            <person name="Wang H."/>
            <person name="Wang Y."/>
            <person name="Wang S."/>
            <person name="Wu C."/>
            <person name="Chan E.W."/>
            <person name="Chen G."/>
            <person name="Shen Z."/>
            <person name="Chen S."/>
            <person name="Zhang R."/>
        </authorList>
    </citation>
    <scope>NUCLEOTIDE SEQUENCE</scope>
    <source>
        <strain evidence="1">R655-4</strain>
    </source>
</reference>
<dbReference type="PANTHER" id="PTHR32305">
    <property type="match status" value="1"/>
</dbReference>
<dbReference type="AlphaFoldDB" id="A0AAJ1V7C8"/>